<accession>A0AAV4SFI0</accession>
<proteinExistence type="predicted"/>
<evidence type="ECO:0000313" key="2">
    <source>
        <dbReference type="Proteomes" id="UP001054837"/>
    </source>
</evidence>
<reference evidence="1 2" key="1">
    <citation type="submission" date="2021-06" db="EMBL/GenBank/DDBJ databases">
        <title>Caerostris darwini draft genome.</title>
        <authorList>
            <person name="Kono N."/>
            <person name="Arakawa K."/>
        </authorList>
    </citation>
    <scope>NUCLEOTIDE SEQUENCE [LARGE SCALE GENOMIC DNA]</scope>
</reference>
<dbReference type="EMBL" id="BPLQ01007676">
    <property type="protein sequence ID" value="GIY31496.1"/>
    <property type="molecule type" value="Genomic_DNA"/>
</dbReference>
<gene>
    <name evidence="1" type="ORF">CDAR_78281</name>
</gene>
<organism evidence="1 2">
    <name type="scientific">Caerostris darwini</name>
    <dbReference type="NCBI Taxonomy" id="1538125"/>
    <lineage>
        <taxon>Eukaryota</taxon>
        <taxon>Metazoa</taxon>
        <taxon>Ecdysozoa</taxon>
        <taxon>Arthropoda</taxon>
        <taxon>Chelicerata</taxon>
        <taxon>Arachnida</taxon>
        <taxon>Araneae</taxon>
        <taxon>Araneomorphae</taxon>
        <taxon>Entelegynae</taxon>
        <taxon>Araneoidea</taxon>
        <taxon>Araneidae</taxon>
        <taxon>Caerostris</taxon>
    </lineage>
</organism>
<dbReference type="AlphaFoldDB" id="A0AAV4SFI0"/>
<evidence type="ECO:0000313" key="1">
    <source>
        <dbReference type="EMBL" id="GIY31496.1"/>
    </source>
</evidence>
<protein>
    <submittedName>
        <fullName evidence="1">Uncharacterized protein</fullName>
    </submittedName>
</protein>
<sequence length="114" mass="13014">MRYSVSTEECQSASFPNEHFPKLNNAVIWFRTSHTKKKSSPSIEKLFIKISDCVHRGGLSRARTIFRNVTAFSEFPVWGREGSVEYCFCKAWEATSGVAPRSFFRAAKNRVESV</sequence>
<keyword evidence="2" id="KW-1185">Reference proteome</keyword>
<dbReference type="Proteomes" id="UP001054837">
    <property type="component" value="Unassembled WGS sequence"/>
</dbReference>
<name>A0AAV4SFI0_9ARAC</name>
<comment type="caution">
    <text evidence="1">The sequence shown here is derived from an EMBL/GenBank/DDBJ whole genome shotgun (WGS) entry which is preliminary data.</text>
</comment>